<evidence type="ECO:0000259" key="3">
    <source>
        <dbReference type="Pfam" id="PF00496"/>
    </source>
</evidence>
<accession>A0A3A9ZFY4</accession>
<comment type="caution">
    <text evidence="4">The sequence shown here is derived from an EMBL/GenBank/DDBJ whole genome shotgun (WGS) entry which is preliminary data.</text>
</comment>
<feature type="chain" id="PRO_5038576789" evidence="2">
    <location>
        <begin position="25"/>
        <end position="539"/>
    </location>
</feature>
<dbReference type="Gene3D" id="3.40.190.10">
    <property type="entry name" value="Periplasmic binding protein-like II"/>
    <property type="match status" value="1"/>
</dbReference>
<dbReference type="EMBL" id="RBAL01000001">
    <property type="protein sequence ID" value="RKN47055.1"/>
    <property type="molecule type" value="Genomic_DNA"/>
</dbReference>
<dbReference type="PIRSF" id="PIRSF002741">
    <property type="entry name" value="MppA"/>
    <property type="match status" value="1"/>
</dbReference>
<dbReference type="Gene3D" id="3.90.76.10">
    <property type="entry name" value="Dipeptide-binding Protein, Domain 1"/>
    <property type="match status" value="1"/>
</dbReference>
<dbReference type="RefSeq" id="WP_120674841.1">
    <property type="nucleotide sequence ID" value="NZ_RBAL01000001.1"/>
</dbReference>
<evidence type="ECO:0000313" key="4">
    <source>
        <dbReference type="EMBL" id="RKN47055.1"/>
    </source>
</evidence>
<dbReference type="GO" id="GO:0043190">
    <property type="term" value="C:ATP-binding cassette (ABC) transporter complex"/>
    <property type="evidence" value="ECO:0007669"/>
    <property type="project" value="InterPro"/>
</dbReference>
<gene>
    <name evidence="4" type="ORF">D7294_02415</name>
</gene>
<dbReference type="AlphaFoldDB" id="A0A3A9ZFY4"/>
<sequence>MRGARSAKWVVGALVVAMAASACGSDDDDGSGSASGGGNPDGIVKVDGGEPQNPLLPTNTNEQYGALVIQNVWSKLLDFDDDGKIFMVQAESVEPNEDNSVWTVTLKDGWTFHDGTPVTAESYVNAWNWAANIDNNQNNSFWFQDIQGYEDVHPEEGEPTADAMSGLEVVDDLTFTITLTTPLSYYDYKLGYDAFTPLPESFFDDPEAFGEHPIGDGPYEFTSWEHNSSIELTRYDDYAGEDKAQNGGIEIVAYTGLDAAYQDLLSDNLDVIRQIDPKDLPNYHDDLGGRAIQQPYNGIQTIVPVWYNWGETDPKVLQGVSMAIDRETITQTVLDGAYSPADSFVAPGVYGYQEGASHGITDYDPDRARQLVEEGGGVPGNKITIQYNADGGHREWVEAVCNNLIENLGVECVGDAKPDFDTDLEAREANEVQSMYRGGWFQDYPLNVNFLKELYASYAQSNYGRFDNEQVDQLFEQGDTAATLDETVQAYQEAEQVLWDEMPAIPLWYQNVNGGWSNNVSNVRFDMAGQPVLTEITVN</sequence>
<feature type="domain" description="Solute-binding protein family 5" evidence="3">
    <location>
        <begin position="90"/>
        <end position="460"/>
    </location>
</feature>
<name>A0A3A9ZFY4_9ACTN</name>
<protein>
    <submittedName>
        <fullName evidence="4">ABC transporter substrate-binding protein</fullName>
    </submittedName>
</protein>
<dbReference type="PANTHER" id="PTHR30290">
    <property type="entry name" value="PERIPLASMIC BINDING COMPONENT OF ABC TRANSPORTER"/>
    <property type="match status" value="1"/>
</dbReference>
<dbReference type="OrthoDB" id="9046151at2"/>
<dbReference type="SUPFAM" id="SSF53850">
    <property type="entry name" value="Periplasmic binding protein-like II"/>
    <property type="match status" value="1"/>
</dbReference>
<dbReference type="GO" id="GO:0042597">
    <property type="term" value="C:periplasmic space"/>
    <property type="evidence" value="ECO:0007669"/>
    <property type="project" value="UniProtKB-ARBA"/>
</dbReference>
<reference evidence="4 5" key="1">
    <citation type="journal article" date="2014" name="Int. J. Syst. Evol. Microbiol.">
        <title>Streptomyces hoynatensis sp. nov., isolated from deep marine sediment.</title>
        <authorList>
            <person name="Veyisoglu A."/>
            <person name="Sahin N."/>
        </authorList>
    </citation>
    <scope>NUCLEOTIDE SEQUENCE [LARGE SCALE GENOMIC DNA]</scope>
    <source>
        <strain evidence="4 5">KCTC 29097</strain>
    </source>
</reference>
<dbReference type="PANTHER" id="PTHR30290:SF83">
    <property type="entry name" value="ABC TRANSPORTER SUBSTRATE-BINDING PROTEIN"/>
    <property type="match status" value="1"/>
</dbReference>
<dbReference type="GO" id="GO:0015833">
    <property type="term" value="P:peptide transport"/>
    <property type="evidence" value="ECO:0007669"/>
    <property type="project" value="TreeGrafter"/>
</dbReference>
<dbReference type="InterPro" id="IPR000914">
    <property type="entry name" value="SBP_5_dom"/>
</dbReference>
<dbReference type="GO" id="GO:1904680">
    <property type="term" value="F:peptide transmembrane transporter activity"/>
    <property type="evidence" value="ECO:0007669"/>
    <property type="project" value="TreeGrafter"/>
</dbReference>
<dbReference type="InterPro" id="IPR039424">
    <property type="entry name" value="SBP_5"/>
</dbReference>
<proteinExistence type="predicted"/>
<keyword evidence="5" id="KW-1185">Reference proteome</keyword>
<evidence type="ECO:0000313" key="5">
    <source>
        <dbReference type="Proteomes" id="UP000272474"/>
    </source>
</evidence>
<dbReference type="Proteomes" id="UP000272474">
    <property type="component" value="Unassembled WGS sequence"/>
</dbReference>
<feature type="region of interest" description="Disordered" evidence="1">
    <location>
        <begin position="25"/>
        <end position="59"/>
    </location>
</feature>
<keyword evidence="2" id="KW-0732">Signal</keyword>
<evidence type="ECO:0000256" key="2">
    <source>
        <dbReference type="SAM" id="SignalP"/>
    </source>
</evidence>
<evidence type="ECO:0000256" key="1">
    <source>
        <dbReference type="SAM" id="MobiDB-lite"/>
    </source>
</evidence>
<dbReference type="InterPro" id="IPR030678">
    <property type="entry name" value="Peptide/Ni-bd"/>
</dbReference>
<organism evidence="4 5">
    <name type="scientific">Streptomyces hoynatensis</name>
    <dbReference type="NCBI Taxonomy" id="1141874"/>
    <lineage>
        <taxon>Bacteria</taxon>
        <taxon>Bacillati</taxon>
        <taxon>Actinomycetota</taxon>
        <taxon>Actinomycetes</taxon>
        <taxon>Kitasatosporales</taxon>
        <taxon>Streptomycetaceae</taxon>
        <taxon>Streptomyces</taxon>
    </lineage>
</organism>
<feature type="signal peptide" evidence="2">
    <location>
        <begin position="1"/>
        <end position="24"/>
    </location>
</feature>
<dbReference type="Gene3D" id="3.10.105.10">
    <property type="entry name" value="Dipeptide-binding Protein, Domain 3"/>
    <property type="match status" value="1"/>
</dbReference>
<dbReference type="Pfam" id="PF00496">
    <property type="entry name" value="SBP_bac_5"/>
    <property type="match status" value="1"/>
</dbReference>
<dbReference type="PROSITE" id="PS51257">
    <property type="entry name" value="PROKAR_LIPOPROTEIN"/>
    <property type="match status" value="1"/>
</dbReference>
<dbReference type="CDD" id="cd00995">
    <property type="entry name" value="PBP2_NikA_DppA_OppA_like"/>
    <property type="match status" value="1"/>
</dbReference>